<dbReference type="Proteomes" id="UP001152888">
    <property type="component" value="Unassembled WGS sequence"/>
</dbReference>
<evidence type="ECO:0000313" key="1">
    <source>
        <dbReference type="EMBL" id="CAH1962492.1"/>
    </source>
</evidence>
<evidence type="ECO:0000313" key="2">
    <source>
        <dbReference type="Proteomes" id="UP001152888"/>
    </source>
</evidence>
<dbReference type="AlphaFoldDB" id="A0A9P0JXW7"/>
<accession>A0A9P0JXW7</accession>
<protein>
    <submittedName>
        <fullName evidence="1">Uncharacterized protein</fullName>
    </submittedName>
</protein>
<sequence>MADDLYSLLTATATPPHFLKFTAEIDQICKLNNYREKPRNH</sequence>
<organism evidence="1 2">
    <name type="scientific">Acanthoscelides obtectus</name>
    <name type="common">Bean weevil</name>
    <name type="synonym">Bruchus obtectus</name>
    <dbReference type="NCBI Taxonomy" id="200917"/>
    <lineage>
        <taxon>Eukaryota</taxon>
        <taxon>Metazoa</taxon>
        <taxon>Ecdysozoa</taxon>
        <taxon>Arthropoda</taxon>
        <taxon>Hexapoda</taxon>
        <taxon>Insecta</taxon>
        <taxon>Pterygota</taxon>
        <taxon>Neoptera</taxon>
        <taxon>Endopterygota</taxon>
        <taxon>Coleoptera</taxon>
        <taxon>Polyphaga</taxon>
        <taxon>Cucujiformia</taxon>
        <taxon>Chrysomeloidea</taxon>
        <taxon>Chrysomelidae</taxon>
        <taxon>Bruchinae</taxon>
        <taxon>Bruchini</taxon>
        <taxon>Acanthoscelides</taxon>
    </lineage>
</organism>
<keyword evidence="2" id="KW-1185">Reference proteome</keyword>
<proteinExistence type="predicted"/>
<comment type="caution">
    <text evidence="1">The sequence shown here is derived from an EMBL/GenBank/DDBJ whole genome shotgun (WGS) entry which is preliminary data.</text>
</comment>
<dbReference type="EMBL" id="CAKOFQ010006702">
    <property type="protein sequence ID" value="CAH1962492.1"/>
    <property type="molecule type" value="Genomic_DNA"/>
</dbReference>
<reference evidence="1" key="1">
    <citation type="submission" date="2022-03" db="EMBL/GenBank/DDBJ databases">
        <authorList>
            <person name="Sayadi A."/>
        </authorList>
    </citation>
    <scope>NUCLEOTIDE SEQUENCE</scope>
</reference>
<name>A0A9P0JXW7_ACAOB</name>
<gene>
    <name evidence="1" type="ORF">ACAOBT_LOCUS4695</name>
</gene>